<feature type="transmembrane region" description="Helical" evidence="8">
    <location>
        <begin position="172"/>
        <end position="190"/>
    </location>
</feature>
<gene>
    <name evidence="10" type="ORF">CCR75_001367</name>
</gene>
<dbReference type="InterPro" id="IPR022764">
    <property type="entry name" value="Peptidase_S54_rhomboid_dom"/>
</dbReference>
<proteinExistence type="inferred from homology"/>
<keyword evidence="5" id="KW-0378">Hydrolase</keyword>
<dbReference type="SUPFAM" id="SSF144091">
    <property type="entry name" value="Rhomboid-like"/>
    <property type="match status" value="1"/>
</dbReference>
<reference evidence="10 11" key="1">
    <citation type="journal article" date="2021" name="Genome Biol.">
        <title>AFLAP: assembly-free linkage analysis pipeline using k-mers from genome sequencing data.</title>
        <authorList>
            <person name="Fletcher K."/>
            <person name="Zhang L."/>
            <person name="Gil J."/>
            <person name="Han R."/>
            <person name="Cavanaugh K."/>
            <person name="Michelmore R."/>
        </authorList>
    </citation>
    <scope>NUCLEOTIDE SEQUENCE [LARGE SCALE GENOMIC DNA]</scope>
    <source>
        <strain evidence="10 11">SF5</strain>
    </source>
</reference>
<dbReference type="Gene3D" id="1.20.1540.10">
    <property type="entry name" value="Rhomboid-like"/>
    <property type="match status" value="1"/>
</dbReference>
<protein>
    <recommendedName>
        <fullName evidence="9">Peptidase S54 rhomboid domain-containing protein</fullName>
    </recommendedName>
</protein>
<dbReference type="OrthoDB" id="10257275at2759"/>
<dbReference type="GO" id="GO:0016020">
    <property type="term" value="C:membrane"/>
    <property type="evidence" value="ECO:0007669"/>
    <property type="project" value="UniProtKB-SubCell"/>
</dbReference>
<evidence type="ECO:0000256" key="5">
    <source>
        <dbReference type="ARBA" id="ARBA00022801"/>
    </source>
</evidence>
<dbReference type="AlphaFoldDB" id="A0A976IB94"/>
<dbReference type="KEGG" id="blac:94345142"/>
<keyword evidence="3" id="KW-0645">Protease</keyword>
<comment type="caution">
    <text evidence="10">The sequence shown here is derived from an EMBL/GenBank/DDBJ whole genome shotgun (WGS) entry which is preliminary data.</text>
</comment>
<keyword evidence="11" id="KW-1185">Reference proteome</keyword>
<dbReference type="PANTHER" id="PTHR43066:SF1">
    <property type="entry name" value="RHOMBOID PROTEIN 2"/>
    <property type="match status" value="1"/>
</dbReference>
<name>A0A976IB94_BRELC</name>
<evidence type="ECO:0000256" key="6">
    <source>
        <dbReference type="ARBA" id="ARBA00022989"/>
    </source>
</evidence>
<dbReference type="GO" id="GO:0004252">
    <property type="term" value="F:serine-type endopeptidase activity"/>
    <property type="evidence" value="ECO:0007669"/>
    <property type="project" value="InterPro"/>
</dbReference>
<dbReference type="Proteomes" id="UP000294530">
    <property type="component" value="Unassembled WGS sequence"/>
</dbReference>
<evidence type="ECO:0000256" key="8">
    <source>
        <dbReference type="SAM" id="Phobius"/>
    </source>
</evidence>
<comment type="similarity">
    <text evidence="2">Belongs to the peptidase S54 family.</text>
</comment>
<evidence type="ECO:0000256" key="2">
    <source>
        <dbReference type="ARBA" id="ARBA00009045"/>
    </source>
</evidence>
<accession>A0A976IB94</accession>
<keyword evidence="6 8" id="KW-1133">Transmembrane helix</keyword>
<dbReference type="RefSeq" id="XP_067815212.1">
    <property type="nucleotide sequence ID" value="XM_067959471.1"/>
</dbReference>
<dbReference type="GeneID" id="94345142"/>
<dbReference type="GO" id="GO:0006508">
    <property type="term" value="P:proteolysis"/>
    <property type="evidence" value="ECO:0007669"/>
    <property type="project" value="UniProtKB-KW"/>
</dbReference>
<evidence type="ECO:0000256" key="7">
    <source>
        <dbReference type="ARBA" id="ARBA00023136"/>
    </source>
</evidence>
<evidence type="ECO:0000313" key="10">
    <source>
        <dbReference type="EMBL" id="TDH65713.1"/>
    </source>
</evidence>
<dbReference type="PANTHER" id="PTHR43066">
    <property type="entry name" value="RHOMBOID-RELATED PROTEIN"/>
    <property type="match status" value="1"/>
</dbReference>
<feature type="domain" description="Peptidase S54 rhomboid" evidence="9">
    <location>
        <begin position="55"/>
        <end position="108"/>
    </location>
</feature>
<dbReference type="Pfam" id="PF01694">
    <property type="entry name" value="Rhomboid"/>
    <property type="match status" value="1"/>
</dbReference>
<organism evidence="10 11">
    <name type="scientific">Bremia lactucae</name>
    <name type="common">Lettuce downy mildew</name>
    <dbReference type="NCBI Taxonomy" id="4779"/>
    <lineage>
        <taxon>Eukaryota</taxon>
        <taxon>Sar</taxon>
        <taxon>Stramenopiles</taxon>
        <taxon>Oomycota</taxon>
        <taxon>Peronosporomycetes</taxon>
        <taxon>Peronosporales</taxon>
        <taxon>Peronosporaceae</taxon>
        <taxon>Bremia</taxon>
    </lineage>
</organism>
<evidence type="ECO:0000259" key="9">
    <source>
        <dbReference type="Pfam" id="PF01694"/>
    </source>
</evidence>
<evidence type="ECO:0000313" key="11">
    <source>
        <dbReference type="Proteomes" id="UP000294530"/>
    </source>
</evidence>
<sequence length="274" mass="31384">MFGPNFRRRERGMGRNADRDGHGPALMLMLVQQILQLDHKPPVTLGLIDQVLNHGDLKRIVTSGFIHVDDWHLYHNMMSFLWKGYNLEHSLNSVRFLGTVACLLILSHSLIVVVAFVLATSFQNPVLLNHNSPTFSSVYGFQVPTKYAAWLELVLIHYMVPRSSLMGHTCGILAGYIFVYSNMILSMVTVRAASLSQCVKAVFHFLFSRNSSEENARVDHSSFSTPIETDEELARRLQEEEYKCQQVHEDSFDPQRLSPSEIRRRRLSRFGIYD</sequence>
<keyword evidence="7 8" id="KW-0472">Membrane</keyword>
<keyword evidence="4 8" id="KW-0812">Transmembrane</keyword>
<feature type="transmembrane region" description="Helical" evidence="8">
    <location>
        <begin position="139"/>
        <end position="160"/>
    </location>
</feature>
<feature type="transmembrane region" description="Helical" evidence="8">
    <location>
        <begin position="96"/>
        <end position="119"/>
    </location>
</feature>
<dbReference type="InterPro" id="IPR035952">
    <property type="entry name" value="Rhomboid-like_sf"/>
</dbReference>
<comment type="subcellular location">
    <subcellularLocation>
        <location evidence="1">Membrane</location>
        <topology evidence="1">Multi-pass membrane protein</topology>
    </subcellularLocation>
</comment>
<dbReference type="EMBL" id="SHOA02000013">
    <property type="protein sequence ID" value="TDH65713.1"/>
    <property type="molecule type" value="Genomic_DNA"/>
</dbReference>
<evidence type="ECO:0000256" key="1">
    <source>
        <dbReference type="ARBA" id="ARBA00004141"/>
    </source>
</evidence>
<evidence type="ECO:0000256" key="4">
    <source>
        <dbReference type="ARBA" id="ARBA00022692"/>
    </source>
</evidence>
<evidence type="ECO:0000256" key="3">
    <source>
        <dbReference type="ARBA" id="ARBA00022670"/>
    </source>
</evidence>